<keyword evidence="3" id="KW-0934">Plastid</keyword>
<proteinExistence type="inferred from homology"/>
<evidence type="ECO:0000313" key="10">
    <source>
        <dbReference type="Proteomes" id="UP000195402"/>
    </source>
</evidence>
<evidence type="ECO:0000256" key="1">
    <source>
        <dbReference type="ARBA" id="ARBA00004229"/>
    </source>
</evidence>
<dbReference type="Proteomes" id="UP000195402">
    <property type="component" value="Unassembled WGS sequence"/>
</dbReference>
<dbReference type="PANTHER" id="PTHR46937:SF4">
    <property type="entry name" value="FERREDOXIN-THIOREDOXIN REDUCTASE SUBUNIT A1, CHLOROPLASTIC"/>
    <property type="match status" value="1"/>
</dbReference>
<dbReference type="FunCoup" id="A0A200QK40">
    <property type="interactions" value="947"/>
</dbReference>
<dbReference type="Gene3D" id="2.30.30.50">
    <property type="match status" value="1"/>
</dbReference>
<evidence type="ECO:0000256" key="2">
    <source>
        <dbReference type="ARBA" id="ARBA00022528"/>
    </source>
</evidence>
<evidence type="ECO:0000256" key="5">
    <source>
        <dbReference type="ARBA" id="ARBA00026011"/>
    </source>
</evidence>
<dbReference type="GO" id="GO:0016491">
    <property type="term" value="F:oxidoreductase activity"/>
    <property type="evidence" value="ECO:0007669"/>
    <property type="project" value="UniProtKB-KW"/>
</dbReference>
<keyword evidence="10" id="KW-1185">Reference proteome</keyword>
<dbReference type="InParanoid" id="A0A200QK40"/>
<dbReference type="AlphaFoldDB" id="A0A200QK40"/>
<accession>A0A200QK40</accession>
<dbReference type="InterPro" id="IPR008990">
    <property type="entry name" value="Elect_transpt_acc-like_dom_sf"/>
</dbReference>
<dbReference type="PANTHER" id="PTHR46937">
    <property type="entry name" value="FERREDOXIN-THIOREDOXIN REDUCTASE, VARIABLE CHAIN"/>
    <property type="match status" value="1"/>
</dbReference>
<comment type="subcellular location">
    <subcellularLocation>
        <location evidence="1">Plastid</location>
        <location evidence="1">Chloroplast</location>
    </subcellularLocation>
</comment>
<reference evidence="9 10" key="1">
    <citation type="journal article" date="2017" name="Mol. Plant">
        <title>The Genome of Medicinal Plant Macleaya cordata Provides New Insights into Benzylisoquinoline Alkaloids Metabolism.</title>
        <authorList>
            <person name="Liu X."/>
            <person name="Liu Y."/>
            <person name="Huang P."/>
            <person name="Ma Y."/>
            <person name="Qing Z."/>
            <person name="Tang Q."/>
            <person name="Cao H."/>
            <person name="Cheng P."/>
            <person name="Zheng Y."/>
            <person name="Yuan Z."/>
            <person name="Zhou Y."/>
            <person name="Liu J."/>
            <person name="Tang Z."/>
            <person name="Zhuo Y."/>
            <person name="Zhang Y."/>
            <person name="Yu L."/>
            <person name="Huang J."/>
            <person name="Yang P."/>
            <person name="Peng Q."/>
            <person name="Zhang J."/>
            <person name="Jiang W."/>
            <person name="Zhang Z."/>
            <person name="Lin K."/>
            <person name="Ro D.K."/>
            <person name="Chen X."/>
            <person name="Xiong X."/>
            <person name="Shang Y."/>
            <person name="Huang S."/>
            <person name="Zeng J."/>
        </authorList>
    </citation>
    <scope>NUCLEOTIDE SEQUENCE [LARGE SCALE GENOMIC DNA]</scope>
    <source>
        <strain evidence="10">cv. BLH2017</strain>
        <tissue evidence="9">Root</tissue>
    </source>
</reference>
<dbReference type="OrthoDB" id="1916328at2759"/>
<dbReference type="EMBL" id="MVGT01001847">
    <property type="protein sequence ID" value="OVA10757.1"/>
    <property type="molecule type" value="Genomic_DNA"/>
</dbReference>
<dbReference type="STRING" id="56857.A0A200QK40"/>
<keyword evidence="2" id="KW-0150">Chloroplast</keyword>
<dbReference type="GO" id="GO:0009507">
    <property type="term" value="C:chloroplast"/>
    <property type="evidence" value="ECO:0007669"/>
    <property type="project" value="UniProtKB-SubCell"/>
</dbReference>
<evidence type="ECO:0000313" key="9">
    <source>
        <dbReference type="EMBL" id="OVA10757.1"/>
    </source>
</evidence>
<dbReference type="Pfam" id="PF02941">
    <property type="entry name" value="FeThRed_A"/>
    <property type="match status" value="1"/>
</dbReference>
<name>A0A200QK40_MACCD</name>
<comment type="caution">
    <text evidence="9">The sequence shown here is derived from an EMBL/GenBank/DDBJ whole genome shotgun (WGS) entry which is preliminary data.</text>
</comment>
<organism evidence="9 10">
    <name type="scientific">Macleaya cordata</name>
    <name type="common">Five-seeded plume-poppy</name>
    <name type="synonym">Bocconia cordata</name>
    <dbReference type="NCBI Taxonomy" id="56857"/>
    <lineage>
        <taxon>Eukaryota</taxon>
        <taxon>Viridiplantae</taxon>
        <taxon>Streptophyta</taxon>
        <taxon>Embryophyta</taxon>
        <taxon>Tracheophyta</taxon>
        <taxon>Spermatophyta</taxon>
        <taxon>Magnoliopsida</taxon>
        <taxon>Ranunculales</taxon>
        <taxon>Papaveraceae</taxon>
        <taxon>Papaveroideae</taxon>
        <taxon>Macleaya</taxon>
    </lineage>
</organism>
<evidence type="ECO:0000256" key="7">
    <source>
        <dbReference type="ARBA" id="ARBA00034490"/>
    </source>
</evidence>
<dbReference type="InterPro" id="IPR004207">
    <property type="entry name" value="Fd_thioredoxin_Rdtase_alpha"/>
</dbReference>
<comment type="function">
    <text evidence="6">Variable subunit of the ferredoxin-thioredoxin reductase (FTR), which catalyzes the two-electron reduction of thioredoxins by the electrons provided by reduced ferredoxin.</text>
</comment>
<dbReference type="SUPFAM" id="SSF50090">
    <property type="entry name" value="Electron transport accessory proteins"/>
    <property type="match status" value="1"/>
</dbReference>
<evidence type="ECO:0000256" key="4">
    <source>
        <dbReference type="ARBA" id="ARBA00023002"/>
    </source>
</evidence>
<evidence type="ECO:0000256" key="6">
    <source>
        <dbReference type="ARBA" id="ARBA00034474"/>
    </source>
</evidence>
<comment type="subunit">
    <text evidence="5">Heterodimer of subunit A (variable subunit) and subunit B (catalytic subunit). Heterodimeric FTR forms a complex with ferredoxin and thioredoxin.</text>
</comment>
<keyword evidence="4" id="KW-0560">Oxidoreductase</keyword>
<dbReference type="GO" id="GO:0015979">
    <property type="term" value="P:photosynthesis"/>
    <property type="evidence" value="ECO:0007669"/>
    <property type="project" value="InterPro"/>
</dbReference>
<gene>
    <name evidence="9" type="ORF">BVC80_645g82</name>
</gene>
<evidence type="ECO:0000259" key="8">
    <source>
        <dbReference type="Pfam" id="PF02941"/>
    </source>
</evidence>
<dbReference type="InterPro" id="IPR044166">
    <property type="entry name" value="FTRV"/>
</dbReference>
<feature type="domain" description="Ferredoxin thioredoxin reductase alpha chain" evidence="8">
    <location>
        <begin position="84"/>
        <end position="156"/>
    </location>
</feature>
<dbReference type="OMA" id="GRISCEV"/>
<comment type="similarity">
    <text evidence="7">Belongs to the ferredoxin thioredoxin reductase alpha subunit family.</text>
</comment>
<evidence type="ECO:0000256" key="3">
    <source>
        <dbReference type="ARBA" id="ARBA00022640"/>
    </source>
</evidence>
<protein>
    <submittedName>
        <fullName evidence="9">Lipoyl synthase</fullName>
    </submittedName>
</protein>
<sequence>MTTTASLSISSSSFSSVSIKNYSHRQQCIASINSVVSASSLRPRRQQRIISCEVALKPDSAPSISSSAVLEAKEDEDESIQAKIGARVRVKIPLKVYHVPKVPEVDLTGMEGKVKQYVGLWKGKHISANLPFKIEFVKDIEGRGPVKFVAHLKEDEFEYLDDVDERER</sequence>
<dbReference type="FunFam" id="2.30.30.50:FF:000002">
    <property type="entry name" value="Ferredoxin-thioredoxin reductase, variable chain"/>
    <property type="match status" value="1"/>
</dbReference>